<accession>A0A7C1BFI5</accession>
<evidence type="ECO:0000256" key="1">
    <source>
        <dbReference type="ARBA" id="ARBA00009986"/>
    </source>
</evidence>
<gene>
    <name evidence="4" type="ORF">ENG67_01395</name>
</gene>
<dbReference type="InterPro" id="IPR051020">
    <property type="entry name" value="ALDH-related_metabolic_enz"/>
</dbReference>
<proteinExistence type="inferred from homology"/>
<dbReference type="EMBL" id="DRBW01000052">
    <property type="protein sequence ID" value="HDM89848.1"/>
    <property type="molecule type" value="Genomic_DNA"/>
</dbReference>
<dbReference type="SUPFAM" id="SSF53720">
    <property type="entry name" value="ALDH-like"/>
    <property type="match status" value="1"/>
</dbReference>
<feature type="domain" description="Aldehyde dehydrogenase" evidence="3">
    <location>
        <begin position="3"/>
        <end position="417"/>
    </location>
</feature>
<keyword evidence="2" id="KW-0560">Oxidoreductase</keyword>
<comment type="similarity">
    <text evidence="1">Belongs to the aldehyde dehydrogenase family.</text>
</comment>
<dbReference type="Gene3D" id="3.40.605.10">
    <property type="entry name" value="Aldehyde Dehydrogenase, Chain A, domain 1"/>
    <property type="match status" value="1"/>
</dbReference>
<sequence>EIMRKLATYDRYEILLKTAQLLSDRLEEYSRLIAREGVKTINEARKEAARAVNTLTYAAEEAKRLGGEIVRFDADFRRDRRMGYWIKEPVGIVLAITPYNDPLNMVAHKVGPAIAAGNAVVLKPTYLTPLSALKVGELLLEAGLPEEALSIITGKSGDIGDALVTDPRPRVITFTGGVEAGEEITRKAGLKKIMMELGSSSAVIVMDDADLELAVPSIVSGSFWAAGQNCIGVQRLYLHRKIYDKFMAEFVKQTEAYKVGDKMDEKTDMGPMITSSEADRVESWIKEAVEMGGKLVTGGKREGNFIWPTILENVPKEAKVVKGEVFGPVVVVFPFSDLEEAVREANDSDYGLHAAIFTQDLDKAYYAAKELRFGGVMINDSTDFRVDYMPFGGYKKSGMFREGLKFAMEVMTETKLVAFNVRL</sequence>
<dbReference type="AlphaFoldDB" id="A0A7C1BFI5"/>
<dbReference type="FunFam" id="3.40.309.10:FF:000009">
    <property type="entry name" value="Aldehyde dehydrogenase A"/>
    <property type="match status" value="1"/>
</dbReference>
<reference evidence="4" key="1">
    <citation type="journal article" date="2020" name="mSystems">
        <title>Genome- and Community-Level Interaction Insights into Carbon Utilization and Element Cycling Functions of Hydrothermarchaeota in Hydrothermal Sediment.</title>
        <authorList>
            <person name="Zhou Z."/>
            <person name="Liu Y."/>
            <person name="Xu W."/>
            <person name="Pan J."/>
            <person name="Luo Z.H."/>
            <person name="Li M."/>
        </authorList>
    </citation>
    <scope>NUCLEOTIDE SEQUENCE [LARGE SCALE GENOMIC DNA]</scope>
    <source>
        <strain evidence="4">HyVt-237</strain>
    </source>
</reference>
<dbReference type="InterPro" id="IPR015590">
    <property type="entry name" value="Aldehyde_DH_dom"/>
</dbReference>
<evidence type="ECO:0000259" key="3">
    <source>
        <dbReference type="Pfam" id="PF00171"/>
    </source>
</evidence>
<dbReference type="InterPro" id="IPR016163">
    <property type="entry name" value="Ald_DH_C"/>
</dbReference>
<organism evidence="4">
    <name type="scientific">candidate division WOR-3 bacterium</name>
    <dbReference type="NCBI Taxonomy" id="2052148"/>
    <lineage>
        <taxon>Bacteria</taxon>
        <taxon>Bacteria division WOR-3</taxon>
    </lineage>
</organism>
<dbReference type="Gene3D" id="3.40.309.10">
    <property type="entry name" value="Aldehyde Dehydrogenase, Chain A, domain 2"/>
    <property type="match status" value="1"/>
</dbReference>
<evidence type="ECO:0000256" key="2">
    <source>
        <dbReference type="ARBA" id="ARBA00023002"/>
    </source>
</evidence>
<dbReference type="GO" id="GO:0008911">
    <property type="term" value="F:lactaldehyde dehydrogenase (NAD+) activity"/>
    <property type="evidence" value="ECO:0007669"/>
    <property type="project" value="TreeGrafter"/>
</dbReference>
<dbReference type="Pfam" id="PF00171">
    <property type="entry name" value="Aldedh"/>
    <property type="match status" value="1"/>
</dbReference>
<dbReference type="Proteomes" id="UP000885931">
    <property type="component" value="Unassembled WGS sequence"/>
</dbReference>
<feature type="non-terminal residue" evidence="4">
    <location>
        <position position="1"/>
    </location>
</feature>
<protein>
    <submittedName>
        <fullName evidence="4">Aldehyde dehydrogenase family protein</fullName>
    </submittedName>
</protein>
<dbReference type="PANTHER" id="PTHR42991:SF1">
    <property type="entry name" value="ALDEHYDE DEHYDROGENASE"/>
    <property type="match status" value="1"/>
</dbReference>
<evidence type="ECO:0000313" key="4">
    <source>
        <dbReference type="EMBL" id="HDM89848.1"/>
    </source>
</evidence>
<dbReference type="PANTHER" id="PTHR42991">
    <property type="entry name" value="ALDEHYDE DEHYDROGENASE"/>
    <property type="match status" value="1"/>
</dbReference>
<comment type="caution">
    <text evidence="4">The sequence shown here is derived from an EMBL/GenBank/DDBJ whole genome shotgun (WGS) entry which is preliminary data.</text>
</comment>
<name>A0A7C1BFI5_UNCW3</name>
<dbReference type="InterPro" id="IPR016161">
    <property type="entry name" value="Ald_DH/histidinol_DH"/>
</dbReference>
<dbReference type="InterPro" id="IPR016162">
    <property type="entry name" value="Ald_DH_N"/>
</dbReference>